<dbReference type="InterPro" id="IPR002492">
    <property type="entry name" value="Transposase_Tc1-like"/>
</dbReference>
<evidence type="ECO:0000313" key="4">
    <source>
        <dbReference type="Proteomes" id="UP001162483"/>
    </source>
</evidence>
<dbReference type="Pfam" id="PF01498">
    <property type="entry name" value="HTH_Tnp_Tc3_2"/>
    <property type="match status" value="1"/>
</dbReference>
<evidence type="ECO:0000313" key="3">
    <source>
        <dbReference type="EMBL" id="CAI9581495.1"/>
    </source>
</evidence>
<feature type="region of interest" description="Disordered" evidence="1">
    <location>
        <begin position="193"/>
        <end position="214"/>
    </location>
</feature>
<name>A0ABN9E9C1_9NEOB</name>
<feature type="non-terminal residue" evidence="3">
    <location>
        <position position="1"/>
    </location>
</feature>
<comment type="caution">
    <text evidence="3">The sequence shown here is derived from an EMBL/GenBank/DDBJ whole genome shotgun (WGS) entry which is preliminary data.</text>
</comment>
<dbReference type="Proteomes" id="UP001162483">
    <property type="component" value="Unassembled WGS sequence"/>
</dbReference>
<evidence type="ECO:0000256" key="1">
    <source>
        <dbReference type="SAM" id="MobiDB-lite"/>
    </source>
</evidence>
<dbReference type="InterPro" id="IPR036388">
    <property type="entry name" value="WH-like_DNA-bd_sf"/>
</dbReference>
<organism evidence="3 4">
    <name type="scientific">Staurois parvus</name>
    <dbReference type="NCBI Taxonomy" id="386267"/>
    <lineage>
        <taxon>Eukaryota</taxon>
        <taxon>Metazoa</taxon>
        <taxon>Chordata</taxon>
        <taxon>Craniata</taxon>
        <taxon>Vertebrata</taxon>
        <taxon>Euteleostomi</taxon>
        <taxon>Amphibia</taxon>
        <taxon>Batrachia</taxon>
        <taxon>Anura</taxon>
        <taxon>Neobatrachia</taxon>
        <taxon>Ranoidea</taxon>
        <taxon>Ranidae</taxon>
        <taxon>Staurois</taxon>
    </lineage>
</organism>
<dbReference type="SUPFAM" id="SSF46689">
    <property type="entry name" value="Homeodomain-like"/>
    <property type="match status" value="1"/>
</dbReference>
<sequence length="266" mass="30179">HTLYRQKYCPRPPNHWIQVFQSPPNHVIQVFQSPPNHVIQVFQSPPNHVIQVFQSPPYHVIQVFQSPPYHVIQVFQSPPYYVIQVFQSPPNHVIQVFQSPPNHVIQVFQSPPNHVIQVFQSPPWTQVYTIKPLGMQTASTNIGERMGRSQELSDSKRGPVIGGHLGNKSIRDISWLLNIPRSTVSGIITKWKPLGTTATQPPSGRPRHMTGRGQRMLKRTVRRSLQLSAESIAKDLQTWCGLQMSPTTVRRELHGMGFHGRAAASK</sequence>
<proteinExistence type="predicted"/>
<dbReference type="InterPro" id="IPR009057">
    <property type="entry name" value="Homeodomain-like_sf"/>
</dbReference>
<feature type="non-terminal residue" evidence="3">
    <location>
        <position position="266"/>
    </location>
</feature>
<keyword evidence="4" id="KW-1185">Reference proteome</keyword>
<protein>
    <recommendedName>
        <fullName evidence="2">Transposase Tc1-like domain-containing protein</fullName>
    </recommendedName>
</protein>
<accession>A0ABN9E9C1</accession>
<evidence type="ECO:0000259" key="2">
    <source>
        <dbReference type="Pfam" id="PF01498"/>
    </source>
</evidence>
<dbReference type="EMBL" id="CATNWA010015277">
    <property type="protein sequence ID" value="CAI9581495.1"/>
    <property type="molecule type" value="Genomic_DNA"/>
</dbReference>
<feature type="domain" description="Transposase Tc1-like" evidence="2">
    <location>
        <begin position="214"/>
        <end position="265"/>
    </location>
</feature>
<gene>
    <name evidence="3" type="ORF">SPARVUS_LOCUS9492540</name>
</gene>
<dbReference type="Gene3D" id="1.10.10.10">
    <property type="entry name" value="Winged helix-like DNA-binding domain superfamily/Winged helix DNA-binding domain"/>
    <property type="match status" value="1"/>
</dbReference>
<reference evidence="3" key="1">
    <citation type="submission" date="2023-05" db="EMBL/GenBank/DDBJ databases">
        <authorList>
            <person name="Stuckert A."/>
        </authorList>
    </citation>
    <scope>NUCLEOTIDE SEQUENCE</scope>
</reference>
<feature type="compositionally biased region" description="Basic residues" evidence="1">
    <location>
        <begin position="205"/>
        <end position="214"/>
    </location>
</feature>